<sequence length="170" mass="19100">MAFNAKNLSYDRNEPAFLRKLRGQYSGDDYARQERSVQRPRKPKDIDDDDAPVYIDEETNEMISKEDYETLVNGTDGKDGGTDKDKEGLEEPTDPAKSKHSEQAASGDTRSQQNLAEIGAQKKRRKAKVISEEEVAKDGSRSKDTSETSKPSTKPSAKRKKIKLSFDEPE</sequence>
<dbReference type="PhylomeDB" id="B8LYG5"/>
<dbReference type="EMBL" id="EQ962652">
    <property type="protein sequence ID" value="EED22894.1"/>
    <property type="molecule type" value="Genomic_DNA"/>
</dbReference>
<dbReference type="HOGENOM" id="CLU_096170_1_1_1"/>
<dbReference type="Pfam" id="PF15377">
    <property type="entry name" value="DUF4604"/>
    <property type="match status" value="1"/>
</dbReference>
<feature type="compositionally biased region" description="Basic and acidic residues" evidence="1">
    <location>
        <begin position="129"/>
        <end position="147"/>
    </location>
</feature>
<dbReference type="InParanoid" id="B8LYG5"/>
<dbReference type="InterPro" id="IPR027911">
    <property type="entry name" value="DUF4604"/>
</dbReference>
<feature type="compositionally biased region" description="Acidic residues" evidence="1">
    <location>
        <begin position="46"/>
        <end position="60"/>
    </location>
</feature>
<evidence type="ECO:0000259" key="2">
    <source>
        <dbReference type="Pfam" id="PF15377"/>
    </source>
</evidence>
<protein>
    <recommendedName>
        <fullName evidence="2">DUF4604 domain-containing protein</fullName>
    </recommendedName>
</protein>
<dbReference type="OrthoDB" id="5388322at2759"/>
<accession>B8LYG5</accession>
<keyword evidence="4" id="KW-1185">Reference proteome</keyword>
<evidence type="ECO:0000313" key="4">
    <source>
        <dbReference type="Proteomes" id="UP000001745"/>
    </source>
</evidence>
<dbReference type="VEuPathDB" id="FungiDB:TSTA_063700"/>
<dbReference type="OMA" id="HPIARNK"/>
<feature type="compositionally biased region" description="Polar residues" evidence="1">
    <location>
        <begin position="103"/>
        <end position="115"/>
    </location>
</feature>
<name>B8LYG5_TALSN</name>
<reference evidence="4" key="1">
    <citation type="journal article" date="2015" name="Genome Announc.">
        <title>Genome sequence of the AIDS-associated pathogen Penicillium marneffei (ATCC18224) and its near taxonomic relative Talaromyces stipitatus (ATCC10500).</title>
        <authorList>
            <person name="Nierman W.C."/>
            <person name="Fedorova-Abrams N.D."/>
            <person name="Andrianopoulos A."/>
        </authorList>
    </citation>
    <scope>NUCLEOTIDE SEQUENCE [LARGE SCALE GENOMIC DNA]</scope>
    <source>
        <strain evidence="4">ATCC 10500 / CBS 375.48 / QM 6759 / NRRL 1006</strain>
    </source>
</reference>
<evidence type="ECO:0000313" key="3">
    <source>
        <dbReference type="EMBL" id="EED22894.1"/>
    </source>
</evidence>
<feature type="region of interest" description="Disordered" evidence="1">
    <location>
        <begin position="22"/>
        <end position="170"/>
    </location>
</feature>
<feature type="domain" description="DUF4604" evidence="2">
    <location>
        <begin position="6"/>
        <end position="168"/>
    </location>
</feature>
<feature type="compositionally biased region" description="Basic and acidic residues" evidence="1">
    <location>
        <begin position="76"/>
        <end position="102"/>
    </location>
</feature>
<evidence type="ECO:0000256" key="1">
    <source>
        <dbReference type="SAM" id="MobiDB-lite"/>
    </source>
</evidence>
<proteinExistence type="predicted"/>
<organism evidence="3 4">
    <name type="scientific">Talaromyces stipitatus (strain ATCC 10500 / CBS 375.48 / QM 6759 / NRRL 1006)</name>
    <name type="common">Penicillium stipitatum</name>
    <dbReference type="NCBI Taxonomy" id="441959"/>
    <lineage>
        <taxon>Eukaryota</taxon>
        <taxon>Fungi</taxon>
        <taxon>Dikarya</taxon>
        <taxon>Ascomycota</taxon>
        <taxon>Pezizomycotina</taxon>
        <taxon>Eurotiomycetes</taxon>
        <taxon>Eurotiomycetidae</taxon>
        <taxon>Eurotiales</taxon>
        <taxon>Trichocomaceae</taxon>
        <taxon>Talaromyces</taxon>
        <taxon>Talaromyces sect. Talaromyces</taxon>
    </lineage>
</organism>
<dbReference type="RefSeq" id="XP_002340281.1">
    <property type="nucleotide sequence ID" value="XM_002340240.1"/>
</dbReference>
<dbReference type="GeneID" id="8105977"/>
<dbReference type="AlphaFoldDB" id="B8LYG5"/>
<dbReference type="eggNOG" id="ENOG502SF2G">
    <property type="taxonomic scope" value="Eukaryota"/>
</dbReference>
<gene>
    <name evidence="3" type="ORF">TSTA_063700</name>
</gene>
<dbReference type="Proteomes" id="UP000001745">
    <property type="component" value="Unassembled WGS sequence"/>
</dbReference>